<dbReference type="RefSeq" id="WP_011585473.1">
    <property type="nucleotide sequence ID" value="NC_008255.1"/>
</dbReference>
<organism evidence="1 2">
    <name type="scientific">Cytophaga hutchinsonii (strain ATCC 33406 / DSM 1761 / CIP 103989 / NBRC 15051 / NCIMB 9469 / D465)</name>
    <dbReference type="NCBI Taxonomy" id="269798"/>
    <lineage>
        <taxon>Bacteria</taxon>
        <taxon>Pseudomonadati</taxon>
        <taxon>Bacteroidota</taxon>
        <taxon>Cytophagia</taxon>
        <taxon>Cytophagales</taxon>
        <taxon>Cytophagaceae</taxon>
        <taxon>Cytophaga</taxon>
    </lineage>
</organism>
<accession>A0A6N4ST20</accession>
<protein>
    <submittedName>
        <fullName evidence="1">Uncharacterized protein</fullName>
    </submittedName>
</protein>
<evidence type="ECO:0000313" key="1">
    <source>
        <dbReference type="EMBL" id="ABG59356.1"/>
    </source>
</evidence>
<gene>
    <name evidence="1" type="ordered locus">CHU_2093</name>
</gene>
<proteinExistence type="predicted"/>
<reference evidence="1 2" key="1">
    <citation type="journal article" date="2007" name="Appl. Environ. Microbiol.">
        <title>Genome sequence of the cellulolytic gliding bacterium Cytophaga hutchinsonii.</title>
        <authorList>
            <person name="Xie G."/>
            <person name="Bruce D.C."/>
            <person name="Challacombe J.F."/>
            <person name="Chertkov O."/>
            <person name="Detter J.C."/>
            <person name="Gilna P."/>
            <person name="Han C.S."/>
            <person name="Lucas S."/>
            <person name="Misra M."/>
            <person name="Myers G.L."/>
            <person name="Richardson P."/>
            <person name="Tapia R."/>
            <person name="Thayer N."/>
            <person name="Thompson L.S."/>
            <person name="Brettin T.S."/>
            <person name="Henrissat B."/>
            <person name="Wilson D.B."/>
            <person name="McBride M.J."/>
        </authorList>
    </citation>
    <scope>NUCLEOTIDE SEQUENCE [LARGE SCALE GENOMIC DNA]</scope>
    <source>
        <strain evidence="2">ATCC 33406 / DSM 1761 / CIP 103989 / NBRC 15051 / NCIMB 9469 / D465</strain>
    </source>
</reference>
<dbReference type="KEGG" id="chu:CHU_2093"/>
<keyword evidence="2" id="KW-1185">Reference proteome</keyword>
<dbReference type="AlphaFoldDB" id="A0A6N4ST20"/>
<sequence length="51" mass="5845">MKTTLFDYEIRAKYRKLILTVSSAEAKRIIMKGDEEFAPVEKEKLAAILKG</sequence>
<dbReference type="Proteomes" id="UP000001822">
    <property type="component" value="Chromosome"/>
</dbReference>
<name>A0A6N4ST20_CYTH3</name>
<evidence type="ECO:0000313" key="2">
    <source>
        <dbReference type="Proteomes" id="UP000001822"/>
    </source>
</evidence>
<dbReference type="EMBL" id="CP000383">
    <property type="protein sequence ID" value="ABG59356.1"/>
    <property type="molecule type" value="Genomic_DNA"/>
</dbReference>